<dbReference type="Proteomes" id="UP001345219">
    <property type="component" value="Chromosome 10"/>
</dbReference>
<dbReference type="InterPro" id="IPR006460">
    <property type="entry name" value="MIZ1-like_pln"/>
</dbReference>
<keyword evidence="3" id="KW-1185">Reference proteome</keyword>
<dbReference type="Pfam" id="PF04759">
    <property type="entry name" value="DUF617"/>
    <property type="match status" value="1"/>
</dbReference>
<feature type="compositionally biased region" description="Polar residues" evidence="1">
    <location>
        <begin position="74"/>
        <end position="83"/>
    </location>
</feature>
<evidence type="ECO:0000313" key="3">
    <source>
        <dbReference type="Proteomes" id="UP001345219"/>
    </source>
</evidence>
<evidence type="ECO:0008006" key="4">
    <source>
        <dbReference type="Google" id="ProtNLM"/>
    </source>
</evidence>
<dbReference type="GO" id="GO:0010274">
    <property type="term" value="P:hydrotropism"/>
    <property type="evidence" value="ECO:0007669"/>
    <property type="project" value="InterPro"/>
</dbReference>
<feature type="compositionally biased region" description="Low complexity" evidence="1">
    <location>
        <begin position="21"/>
        <end position="36"/>
    </location>
</feature>
<sequence>MPKINAFRCFILPCYSNSSDTAASSSFTCGSSFSTAPVATTSSNRISNSLRDSQPQPKTHPEASPRRDQDSEADASSISSPRAQSLAPPRPSKTVVIGTIFGPRRGHVWFCIHHDRFSTKLCLLLELSIPTNQLVKEMQSSELVRIALECSSSAYATCPLRSVPMWTLFCNGKKLGFAVRRKSNDQSRAILKAIKSMTVGTGVIPASLAVGQGQLSEEIMYMRANYEHIVGSANAESFHLISPDHCPGQELSVFLLRS</sequence>
<name>A0AAN7JC08_9MYRT</name>
<feature type="compositionally biased region" description="Basic and acidic residues" evidence="1">
    <location>
        <begin position="59"/>
        <end position="70"/>
    </location>
</feature>
<organism evidence="2 3">
    <name type="scientific">Trapa incisa</name>
    <dbReference type="NCBI Taxonomy" id="236973"/>
    <lineage>
        <taxon>Eukaryota</taxon>
        <taxon>Viridiplantae</taxon>
        <taxon>Streptophyta</taxon>
        <taxon>Embryophyta</taxon>
        <taxon>Tracheophyta</taxon>
        <taxon>Spermatophyta</taxon>
        <taxon>Magnoliopsida</taxon>
        <taxon>eudicotyledons</taxon>
        <taxon>Gunneridae</taxon>
        <taxon>Pentapetalae</taxon>
        <taxon>rosids</taxon>
        <taxon>malvids</taxon>
        <taxon>Myrtales</taxon>
        <taxon>Lythraceae</taxon>
        <taxon>Trapa</taxon>
    </lineage>
</organism>
<accession>A0AAN7JC08</accession>
<feature type="compositionally biased region" description="Polar residues" evidence="1">
    <location>
        <begin position="37"/>
        <end position="57"/>
    </location>
</feature>
<dbReference type="PANTHER" id="PTHR31276">
    <property type="match status" value="1"/>
</dbReference>
<comment type="caution">
    <text evidence="2">The sequence shown here is derived from an EMBL/GenBank/DDBJ whole genome shotgun (WGS) entry which is preliminary data.</text>
</comment>
<dbReference type="PANTHER" id="PTHR31276:SF6">
    <property type="entry name" value="PROTEIN MIZU-KUSSEI 1"/>
    <property type="match status" value="1"/>
</dbReference>
<feature type="region of interest" description="Disordered" evidence="1">
    <location>
        <begin position="21"/>
        <end position="91"/>
    </location>
</feature>
<evidence type="ECO:0000313" key="2">
    <source>
        <dbReference type="EMBL" id="KAK4745956.1"/>
    </source>
</evidence>
<dbReference type="EMBL" id="JAXIOK010000021">
    <property type="protein sequence ID" value="KAK4745956.1"/>
    <property type="molecule type" value="Genomic_DNA"/>
</dbReference>
<gene>
    <name evidence="2" type="ORF">SAY87_012268</name>
</gene>
<protein>
    <recommendedName>
        <fullName evidence="4">Protein MIZU-KUSSEI 1</fullName>
    </recommendedName>
</protein>
<proteinExistence type="predicted"/>
<reference evidence="2 3" key="1">
    <citation type="journal article" date="2023" name="Hortic Res">
        <title>Pangenome of water caltrop reveals structural variations and asymmetric subgenome divergence after allopolyploidization.</title>
        <authorList>
            <person name="Zhang X."/>
            <person name="Chen Y."/>
            <person name="Wang L."/>
            <person name="Yuan Y."/>
            <person name="Fang M."/>
            <person name="Shi L."/>
            <person name="Lu R."/>
            <person name="Comes H.P."/>
            <person name="Ma Y."/>
            <person name="Chen Y."/>
            <person name="Huang G."/>
            <person name="Zhou Y."/>
            <person name="Zheng Z."/>
            <person name="Qiu Y."/>
        </authorList>
    </citation>
    <scope>NUCLEOTIDE SEQUENCE [LARGE SCALE GENOMIC DNA]</scope>
    <source>
        <tissue evidence="2">Roots</tissue>
    </source>
</reference>
<evidence type="ECO:0000256" key="1">
    <source>
        <dbReference type="SAM" id="MobiDB-lite"/>
    </source>
</evidence>
<dbReference type="NCBIfam" id="TIGR01570">
    <property type="entry name" value="A_thal_3588"/>
    <property type="match status" value="1"/>
</dbReference>
<dbReference type="AlphaFoldDB" id="A0AAN7JC08"/>